<feature type="coiled-coil region" evidence="1">
    <location>
        <begin position="1109"/>
        <end position="1136"/>
    </location>
</feature>
<proteinExistence type="predicted"/>
<protein>
    <submittedName>
        <fullName evidence="4">Uncharacterized protein</fullName>
    </submittedName>
</protein>
<feature type="compositionally biased region" description="Polar residues" evidence="2">
    <location>
        <begin position="745"/>
        <end position="757"/>
    </location>
</feature>
<feature type="compositionally biased region" description="Polar residues" evidence="2">
    <location>
        <begin position="1290"/>
        <end position="1302"/>
    </location>
</feature>
<keyword evidence="5" id="KW-1185">Reference proteome</keyword>
<feature type="transmembrane region" description="Helical" evidence="3">
    <location>
        <begin position="46"/>
        <end position="67"/>
    </location>
</feature>
<feature type="region of interest" description="Disordered" evidence="2">
    <location>
        <begin position="1209"/>
        <end position="1311"/>
    </location>
</feature>
<comment type="caution">
    <text evidence="4">The sequence shown here is derived from an EMBL/GenBank/DDBJ whole genome shotgun (WGS) entry which is preliminary data.</text>
</comment>
<name>A0A423V8D2_CYTCH</name>
<feature type="region of interest" description="Disordered" evidence="2">
    <location>
        <begin position="1538"/>
        <end position="1561"/>
    </location>
</feature>
<evidence type="ECO:0000256" key="3">
    <source>
        <dbReference type="SAM" id="Phobius"/>
    </source>
</evidence>
<feature type="compositionally biased region" description="Low complexity" evidence="2">
    <location>
        <begin position="630"/>
        <end position="648"/>
    </location>
</feature>
<dbReference type="Proteomes" id="UP000284375">
    <property type="component" value="Unassembled WGS sequence"/>
</dbReference>
<reference evidence="4 5" key="1">
    <citation type="submission" date="2015-09" db="EMBL/GenBank/DDBJ databases">
        <title>Host preference determinants of Valsa canker pathogens revealed by comparative genomics.</title>
        <authorList>
            <person name="Yin Z."/>
            <person name="Huang L."/>
        </authorList>
    </citation>
    <scope>NUCLEOTIDE SEQUENCE [LARGE SCALE GENOMIC DNA]</scope>
    <source>
        <strain evidence="4 5">YSFL</strain>
    </source>
</reference>
<keyword evidence="3" id="KW-0472">Membrane</keyword>
<feature type="transmembrane region" description="Helical" evidence="3">
    <location>
        <begin position="222"/>
        <end position="242"/>
    </location>
</feature>
<feature type="compositionally biased region" description="Polar residues" evidence="2">
    <location>
        <begin position="549"/>
        <end position="558"/>
    </location>
</feature>
<feature type="region of interest" description="Disordered" evidence="2">
    <location>
        <begin position="725"/>
        <end position="761"/>
    </location>
</feature>
<feature type="compositionally biased region" description="Basic and acidic residues" evidence="2">
    <location>
        <begin position="1209"/>
        <end position="1218"/>
    </location>
</feature>
<feature type="compositionally biased region" description="Basic and acidic residues" evidence="2">
    <location>
        <begin position="442"/>
        <end position="453"/>
    </location>
</feature>
<keyword evidence="3" id="KW-1133">Transmembrane helix</keyword>
<dbReference type="STRING" id="252740.A0A423V8D2"/>
<feature type="transmembrane region" description="Helical" evidence="3">
    <location>
        <begin position="189"/>
        <end position="210"/>
    </location>
</feature>
<evidence type="ECO:0000256" key="1">
    <source>
        <dbReference type="SAM" id="Coils"/>
    </source>
</evidence>
<feature type="compositionally biased region" description="Pro residues" evidence="2">
    <location>
        <begin position="688"/>
        <end position="698"/>
    </location>
</feature>
<keyword evidence="3" id="KW-0812">Transmembrane</keyword>
<feature type="region of interest" description="Disordered" evidence="2">
    <location>
        <begin position="795"/>
        <end position="830"/>
    </location>
</feature>
<dbReference type="OrthoDB" id="5370537at2759"/>
<feature type="compositionally biased region" description="Polar residues" evidence="2">
    <location>
        <begin position="1234"/>
        <end position="1265"/>
    </location>
</feature>
<organism evidence="4 5">
    <name type="scientific">Cytospora chrysosperma</name>
    <name type="common">Cytospora canker fungus</name>
    <name type="synonym">Sphaeria chrysosperma</name>
    <dbReference type="NCBI Taxonomy" id="252740"/>
    <lineage>
        <taxon>Eukaryota</taxon>
        <taxon>Fungi</taxon>
        <taxon>Dikarya</taxon>
        <taxon>Ascomycota</taxon>
        <taxon>Pezizomycotina</taxon>
        <taxon>Sordariomycetes</taxon>
        <taxon>Sordariomycetidae</taxon>
        <taxon>Diaporthales</taxon>
        <taxon>Cytosporaceae</taxon>
        <taxon>Cytospora</taxon>
    </lineage>
</organism>
<feature type="region of interest" description="Disordered" evidence="2">
    <location>
        <begin position="1142"/>
        <end position="1162"/>
    </location>
</feature>
<dbReference type="EMBL" id="LJZO01000093">
    <property type="protein sequence ID" value="ROV87101.1"/>
    <property type="molecule type" value="Genomic_DNA"/>
</dbReference>
<feature type="region of interest" description="Disordered" evidence="2">
    <location>
        <begin position="1085"/>
        <end position="1105"/>
    </location>
</feature>
<feature type="transmembrane region" description="Helical" evidence="3">
    <location>
        <begin position="146"/>
        <end position="169"/>
    </location>
</feature>
<accession>A0A423V8D2</accession>
<evidence type="ECO:0000313" key="5">
    <source>
        <dbReference type="Proteomes" id="UP000284375"/>
    </source>
</evidence>
<keyword evidence="1" id="KW-0175">Coiled coil</keyword>
<sequence length="1967" mass="214830">MAIPAATSALIAAFLFGIVVNAASAALFLNIRGHGSSIFLDGKRLALVIFLLSAALWAQIDFITIIIGRIGSNPCQVGVIFTTVFDQLARYSIEQHLLWVINAGTKADAGQYIPQGLLAGRFILGGVFVGFSTHQMNPICAPVSSILALAIAVVAVDAFVVAILAARAASVGLFWRMKEGGQHSARGKAVVVVLVGMAVWLATSATMLLGISTIDYVFRSTVPAAGLVILIITVVVGSSVLLDTKPRNRNRNMPEAPSPRPIVTARFITTADSSDYPPSRYEDLKAEQVASSTAFVQPREVPLPGQGFSNNSKPMGGQGVGGVPIQGQLFPPMRSNTTVPETTKEKEKSKTFFKASKKPARAITVGKVSISNPVLLEGGSNPLDKVATIDLKTAAQQERERRMRVANRSLSTYKSEGTEAELARAERAKRTTTTNPRAAVSRKPEPALPEDPKLAIGSATGAQLSPGGEDIRRRSPRHTPSTSQGSGQSMVVLEPNWVPSPTPKSAGQALPEDQYDVVKANFSRSMSGQPSPEKPAFETDQTLLQRQPTNALSANPQGISVRRPPGGPETQRQEKVMFVNDIVYNDPKLVAGVMDDAGKQVPKAFAQPQFKTTAPNPPQGAANFPETPASPVSVVNRPRPVPRRSNTSGMDTYFPPIGLPRGHRRSKSAGVLGHKKRILQSNPGSPTTLPPLPPPPQTPTMSARPRPNDTKSMTYNEKMVLLFPQPQGTEGTRRRSSVPAIPGTPISSMGNSPTLTANDGRETRWWGCKSTTTTESMGAFSQQLSNRAYQSTANETGGVLTPENGPNETNTSGATTKDGKRASSPVLPPRMSFRSATTIKDDDTTNRGAEFSPAHAQQVGLAVKQAHSQRALSALTNQSGEIEIGMMLDTSVAREVGPKSKPITPAEMDSPTIEATSSRSSAKWHRRIGDETLRFSSRSRRGTPPVPLVLSDRPTLAKQAALAQAAEQSPLPSPEEALQMIQAQLKKYEHSSRGSVESPGQGRLALLNDLEMEMGQQETRWAYMQQDLHASRDSLFTLDASSAAGSPHTSKYAVTTDAVPGEADYRSSSLSRASIAAERKAARRARLTSLSSTPSMPQDMDHMTNGSRASLWQRRLEEAQMEYMEYANELSRKRSTNFFSVSKADLGSPTPPDSDGSETEHENWRKLAALLEAQDKQQAAEKTAKLLWTPSQPPEERRGLMWVRPEKPYEQHLPRHDPPLPGLSVRPSRRKDNSTSYIESTQLWKNPTSNTAPITTGLWTSPSQLQDHEEAATPAPAPKAQAPSYYNPGIQRSKTTTGSRPLTQRPPRRSKRITALPDIIEEPQPLPDKRGTLGIFQFPWGERSDVAWVQPRPAMFMAMPGTMATRAPVLNDADSASQRELQDDYSEYAGSESDDEGFDESTLWEIASLLKTDAVPSRFSMFPPQFNAAGHMVADHLTEEPEEYDNRVTRQTILDTIEEPEGLQEMPSPAPPVEPPKRTQSTLWQATKVTEEVLTQDGKYLPQPEDWQMYNQMAGTTRARSSVNRTAQPAAIESNTLWKQTPPKLEGSSFPMWAPSRTTESSTAGSQDILALSSEPSAPQAVPPETVWETPLWKFEQHPKREEHGLGLTQPQDWINHEIVESTVRAKPRPSEPAAVQSVNLWRAPSPEQPGPKNWLQPLRALATSGLWQVEALPRKGDRGVGLPHPDDWESYNVVNTSLRAKPRLSEPAVIMSMELWKSARSSEGSGTRNWLQPSGNLATSMRLWQGNEKSEKGEHGMGLPHPQDWDKYDIVQATIRAKPRPSEPSITESVELWKVQPPRFPAPPSKMWTPKMQLALVTRAVSPVSQTFSQPKKPSKTLWSAPSPMLSPVSGGLFDPQTGRSDFRTTSLAPACVHMNRKPRPVDRKPLDRLTSMTLWVANNEKMEMNWISVATPIPITVKTPVAASNMDWDAALQEAIEASYPRCSDDSAQGEEMDQALFARIEELE</sequence>
<feature type="region of interest" description="Disordered" evidence="2">
    <location>
        <begin position="899"/>
        <end position="925"/>
    </location>
</feature>
<feature type="compositionally biased region" description="Low complexity" evidence="2">
    <location>
        <begin position="1272"/>
        <end position="1283"/>
    </location>
</feature>
<gene>
    <name evidence="4" type="ORF">VSDG_10045</name>
</gene>
<feature type="region of interest" description="Disordered" evidence="2">
    <location>
        <begin position="609"/>
        <end position="711"/>
    </location>
</feature>
<evidence type="ECO:0000256" key="2">
    <source>
        <dbReference type="SAM" id="MobiDB-lite"/>
    </source>
</evidence>
<feature type="compositionally biased region" description="Basic residues" evidence="2">
    <location>
        <begin position="661"/>
        <end position="678"/>
    </location>
</feature>
<feature type="region of interest" description="Disordered" evidence="2">
    <location>
        <begin position="326"/>
        <end position="351"/>
    </location>
</feature>
<feature type="compositionally biased region" description="Polar residues" evidence="2">
    <location>
        <begin position="804"/>
        <end position="815"/>
    </location>
</feature>
<feature type="region of interest" description="Disordered" evidence="2">
    <location>
        <begin position="398"/>
        <end position="511"/>
    </location>
</feature>
<evidence type="ECO:0000313" key="4">
    <source>
        <dbReference type="EMBL" id="ROV87101.1"/>
    </source>
</evidence>
<feature type="region of interest" description="Disordered" evidence="2">
    <location>
        <begin position="549"/>
        <end position="570"/>
    </location>
</feature>